<evidence type="ECO:0000256" key="1">
    <source>
        <dbReference type="SAM" id="Phobius"/>
    </source>
</evidence>
<comment type="caution">
    <text evidence="2">The sequence shown here is derived from an EMBL/GenBank/DDBJ whole genome shotgun (WGS) entry which is preliminary data.</text>
</comment>
<evidence type="ECO:0000313" key="2">
    <source>
        <dbReference type="EMBL" id="MDJ1159752.1"/>
    </source>
</evidence>
<feature type="transmembrane region" description="Helical" evidence="1">
    <location>
        <begin position="96"/>
        <end position="114"/>
    </location>
</feature>
<keyword evidence="3" id="KW-1185">Reference proteome</keyword>
<accession>A0ABT7AK67</accession>
<dbReference type="EMBL" id="JASJEV010000012">
    <property type="protein sequence ID" value="MDJ1159752.1"/>
    <property type="molecule type" value="Genomic_DNA"/>
</dbReference>
<feature type="transmembrane region" description="Helical" evidence="1">
    <location>
        <begin position="63"/>
        <end position="84"/>
    </location>
</feature>
<gene>
    <name evidence="2" type="ORF">QNA08_16120</name>
</gene>
<keyword evidence="1" id="KW-1133">Transmembrane helix</keyword>
<keyword evidence="1" id="KW-0472">Membrane</keyword>
<protein>
    <submittedName>
        <fullName evidence="2">Uncharacterized protein</fullName>
    </submittedName>
</protein>
<proteinExistence type="predicted"/>
<feature type="transmembrane region" description="Helical" evidence="1">
    <location>
        <begin position="7"/>
        <end position="28"/>
    </location>
</feature>
<evidence type="ECO:0000313" key="3">
    <source>
        <dbReference type="Proteomes" id="UP001321492"/>
    </source>
</evidence>
<keyword evidence="1" id="KW-0812">Transmembrane</keyword>
<sequence length="163" mass="16444">MRFLARLILVPFGLGLAVAAGLLFLIIGGMSEPAVAELVAGVSLAGLFAFLDEVAAGRADAAAALLLGLWSLTIGVVVLPPLVVAVIGEIAGWRSYVWYGGATGVLTAAVPWVARGGAGAASAGELRITLVLFLTGVVAGFVYWLVAGRNAGADRKEAVTPSA</sequence>
<dbReference type="RefSeq" id="WP_283741750.1">
    <property type="nucleotide sequence ID" value="NZ_JASJEV010000012.1"/>
</dbReference>
<reference evidence="2 3" key="1">
    <citation type="submission" date="2023-05" db="EMBL/GenBank/DDBJ databases">
        <title>Chelatococcus sp. nov., a moderately thermophilic bacterium isolated from hot spring microbial mat.</title>
        <authorList>
            <person name="Hu C.-J."/>
            <person name="Li W.-J."/>
        </authorList>
    </citation>
    <scope>NUCLEOTIDE SEQUENCE [LARGE SCALE GENOMIC DNA]</scope>
    <source>
        <strain evidence="2 3">SYSU G07232</strain>
    </source>
</reference>
<feature type="transmembrane region" description="Helical" evidence="1">
    <location>
        <begin position="126"/>
        <end position="146"/>
    </location>
</feature>
<organism evidence="2 3">
    <name type="scientific">Chelatococcus albus</name>
    <dbReference type="NCBI Taxonomy" id="3047466"/>
    <lineage>
        <taxon>Bacteria</taxon>
        <taxon>Pseudomonadati</taxon>
        <taxon>Pseudomonadota</taxon>
        <taxon>Alphaproteobacteria</taxon>
        <taxon>Hyphomicrobiales</taxon>
        <taxon>Chelatococcaceae</taxon>
        <taxon>Chelatococcus</taxon>
    </lineage>
</organism>
<name>A0ABT7AK67_9HYPH</name>
<dbReference type="Proteomes" id="UP001321492">
    <property type="component" value="Unassembled WGS sequence"/>
</dbReference>